<evidence type="ECO:0000313" key="3">
    <source>
        <dbReference type="Proteomes" id="UP000069850"/>
    </source>
</evidence>
<proteinExistence type="predicted"/>
<reference evidence="1 3" key="1">
    <citation type="submission" date="2016-01" db="EMBL/GenBank/DDBJ databases">
        <authorList>
            <person name="Manzoor S."/>
        </authorList>
    </citation>
    <scope>NUCLEOTIDE SEQUENCE [LARGE SCALE GENOMIC DNA]</scope>
    <source>
        <strain evidence="1">Methanoculleus sp MAB1</strain>
    </source>
</reference>
<organism evidence="1 3">
    <name type="scientific">Methanoculleus bourgensis</name>
    <dbReference type="NCBI Taxonomy" id="83986"/>
    <lineage>
        <taxon>Archaea</taxon>
        <taxon>Methanobacteriati</taxon>
        <taxon>Methanobacteriota</taxon>
        <taxon>Stenosarchaea group</taxon>
        <taxon>Methanomicrobia</taxon>
        <taxon>Methanomicrobiales</taxon>
        <taxon>Methanomicrobiaceae</taxon>
        <taxon>Methanoculleus</taxon>
    </lineage>
</organism>
<dbReference type="InterPro" id="IPR021527">
    <property type="entry name" value="DUF2795"/>
</dbReference>
<dbReference type="EMBL" id="JABMJE010000037">
    <property type="protein sequence ID" value="NQS77868.1"/>
    <property type="molecule type" value="Genomic_DNA"/>
</dbReference>
<gene>
    <name evidence="2" type="ORF">HQQ74_03995</name>
    <name evidence="1" type="ORF">MMAB1_2968</name>
</gene>
<name>A0A0X3BQ51_9EURY</name>
<dbReference type="KEGG" id="mema:MMAB1_2968"/>
<dbReference type="Proteomes" id="UP000069850">
    <property type="component" value="Chromosome 1"/>
</dbReference>
<dbReference type="Proteomes" id="UP000737555">
    <property type="component" value="Unassembled WGS sequence"/>
</dbReference>
<dbReference type="AlphaFoldDB" id="A0A0X3BQ51"/>
<protein>
    <submittedName>
        <fullName evidence="2">DUF2795 domain-containing protein</fullName>
    </submittedName>
</protein>
<evidence type="ECO:0000313" key="1">
    <source>
        <dbReference type="EMBL" id="CVK34181.1"/>
    </source>
</evidence>
<dbReference type="Pfam" id="PF11387">
    <property type="entry name" value="DUF2795"/>
    <property type="match status" value="1"/>
</dbReference>
<reference evidence="2" key="2">
    <citation type="submission" date="2020-05" db="EMBL/GenBank/DDBJ databases">
        <title>The first insight into the ecology of ammonia-tolerant syntrophic propionate oxidizing bacteria.</title>
        <authorList>
            <person name="Singh A."/>
            <person name="Schnurer A."/>
            <person name="Westerholm M."/>
        </authorList>
    </citation>
    <scope>NUCLEOTIDE SEQUENCE</scope>
    <source>
        <strain evidence="2">MAG54</strain>
    </source>
</reference>
<dbReference type="OrthoDB" id="105896at2157"/>
<dbReference type="EMBL" id="LT158599">
    <property type="protein sequence ID" value="CVK34181.1"/>
    <property type="molecule type" value="Genomic_DNA"/>
</dbReference>
<sequence>MRGMKETAMGGQSAVAGTIQELDPQIIEASTSGIKYPASRSDLITRAKESEAPQIVLDALNQFEDRQYSDPEDVKSEFQKIRQK</sequence>
<evidence type="ECO:0000313" key="2">
    <source>
        <dbReference type="EMBL" id="NQS77868.1"/>
    </source>
</evidence>
<accession>A0A0X3BQ51</accession>